<dbReference type="EMBL" id="KE504157">
    <property type="protein sequence ID" value="EPS99354.1"/>
    <property type="molecule type" value="Genomic_DNA"/>
</dbReference>
<dbReference type="GO" id="GO:0008270">
    <property type="term" value="F:zinc ion binding"/>
    <property type="evidence" value="ECO:0007669"/>
    <property type="project" value="UniProtKB-KW"/>
</dbReference>
<dbReference type="InterPro" id="IPR013083">
    <property type="entry name" value="Znf_RING/FYVE/PHD"/>
</dbReference>
<proteinExistence type="predicted"/>
<name>S8FM27_FOMSC</name>
<dbReference type="SUPFAM" id="SSF57850">
    <property type="entry name" value="RING/U-box"/>
    <property type="match status" value="1"/>
</dbReference>
<keyword evidence="8" id="KW-1185">Reference proteome</keyword>
<organism evidence="7 8">
    <name type="scientific">Fomitopsis schrenkii</name>
    <name type="common">Brown rot fungus</name>
    <dbReference type="NCBI Taxonomy" id="2126942"/>
    <lineage>
        <taxon>Eukaryota</taxon>
        <taxon>Fungi</taxon>
        <taxon>Dikarya</taxon>
        <taxon>Basidiomycota</taxon>
        <taxon>Agaricomycotina</taxon>
        <taxon>Agaricomycetes</taxon>
        <taxon>Polyporales</taxon>
        <taxon>Fomitopsis</taxon>
    </lineage>
</organism>
<dbReference type="InParanoid" id="S8FM27"/>
<dbReference type="HOGENOM" id="CLU_064533_0_0_1"/>
<feature type="domain" description="RING-type" evidence="6">
    <location>
        <begin position="250"/>
        <end position="302"/>
    </location>
</feature>
<dbReference type="AlphaFoldDB" id="S8FM27"/>
<dbReference type="Gene3D" id="3.30.40.10">
    <property type="entry name" value="Zinc/RING finger domain, C3HC4 (zinc finger)"/>
    <property type="match status" value="1"/>
</dbReference>
<evidence type="ECO:0000313" key="8">
    <source>
        <dbReference type="Proteomes" id="UP000015241"/>
    </source>
</evidence>
<evidence type="ECO:0000313" key="7">
    <source>
        <dbReference type="EMBL" id="EPS99354.1"/>
    </source>
</evidence>
<dbReference type="OrthoDB" id="6105938at2759"/>
<feature type="compositionally biased region" description="Low complexity" evidence="5">
    <location>
        <begin position="84"/>
        <end position="99"/>
    </location>
</feature>
<dbReference type="STRING" id="743788.S8FM27"/>
<dbReference type="PROSITE" id="PS00518">
    <property type="entry name" value="ZF_RING_1"/>
    <property type="match status" value="1"/>
</dbReference>
<sequence>MPSVPRSRASTSRKVRARVGRGRALKPTVGKDDVSDVEESATEGAPTRATKTRKISDDVSEDTTPTQPISAPPAPRRSSRRSEPANTVAAASSSTSTPARKSRPPAGAWRRSVAAPNVTTTVDKGEEKALQKEKRSLRRDRQVFEQESQRRRAELNKRETKVEKLDSQVKNKLAAVKEKEHDALKHETECKKWEQTLKKREAEFAQREAGLEERAKVLQKKEQDIGDRTLSVSISRSDEAINELDAKWKCALCFDVMACPYSLSPAQCGHTYCAVCILAWYLSKLCNTCGDWCDHLDCPMCRTLLPCSIELDEQPRQMYTLPFTPARAADERITQLVDILCGPEPESPSKASSSKRGKGKGKEKQAASTGDSHTGPSPPSTGWEYGGTLREEWQARSSRGRTEMRDLIALWPKITTVQLKALRDRVYAPT</sequence>
<dbReference type="InterPro" id="IPR001841">
    <property type="entry name" value="Znf_RING"/>
</dbReference>
<protein>
    <recommendedName>
        <fullName evidence="6">RING-type domain-containing protein</fullName>
    </recommendedName>
</protein>
<evidence type="ECO:0000256" key="3">
    <source>
        <dbReference type="ARBA" id="ARBA00022833"/>
    </source>
</evidence>
<dbReference type="Proteomes" id="UP000015241">
    <property type="component" value="Unassembled WGS sequence"/>
</dbReference>
<accession>S8FM27</accession>
<feature type="compositionally biased region" description="Basic and acidic residues" evidence="5">
    <location>
        <begin position="123"/>
        <end position="157"/>
    </location>
</feature>
<evidence type="ECO:0000259" key="6">
    <source>
        <dbReference type="PROSITE" id="PS50089"/>
    </source>
</evidence>
<evidence type="ECO:0000256" key="2">
    <source>
        <dbReference type="ARBA" id="ARBA00022771"/>
    </source>
</evidence>
<feature type="compositionally biased region" description="Basic and acidic residues" evidence="5">
    <location>
        <begin position="389"/>
        <end position="401"/>
    </location>
</feature>
<feature type="region of interest" description="Disordered" evidence="5">
    <location>
        <begin position="341"/>
        <end position="401"/>
    </location>
</feature>
<feature type="compositionally biased region" description="Basic residues" evidence="5">
    <location>
        <begin position="11"/>
        <end position="24"/>
    </location>
</feature>
<keyword evidence="1" id="KW-0479">Metal-binding</keyword>
<reference evidence="7 8" key="1">
    <citation type="journal article" date="2012" name="Science">
        <title>The Paleozoic origin of enzymatic lignin decomposition reconstructed from 31 fungal genomes.</title>
        <authorList>
            <person name="Floudas D."/>
            <person name="Binder M."/>
            <person name="Riley R."/>
            <person name="Barry K."/>
            <person name="Blanchette R.A."/>
            <person name="Henrissat B."/>
            <person name="Martinez A.T."/>
            <person name="Otillar R."/>
            <person name="Spatafora J.W."/>
            <person name="Yadav J.S."/>
            <person name="Aerts A."/>
            <person name="Benoit I."/>
            <person name="Boyd A."/>
            <person name="Carlson A."/>
            <person name="Copeland A."/>
            <person name="Coutinho P.M."/>
            <person name="de Vries R.P."/>
            <person name="Ferreira P."/>
            <person name="Findley K."/>
            <person name="Foster B."/>
            <person name="Gaskell J."/>
            <person name="Glotzer D."/>
            <person name="Gorecki P."/>
            <person name="Heitman J."/>
            <person name="Hesse C."/>
            <person name="Hori C."/>
            <person name="Igarashi K."/>
            <person name="Jurgens J.A."/>
            <person name="Kallen N."/>
            <person name="Kersten P."/>
            <person name="Kohler A."/>
            <person name="Kuees U."/>
            <person name="Kumar T.K.A."/>
            <person name="Kuo A."/>
            <person name="LaButti K."/>
            <person name="Larrondo L.F."/>
            <person name="Lindquist E."/>
            <person name="Ling A."/>
            <person name="Lombard V."/>
            <person name="Lucas S."/>
            <person name="Lundell T."/>
            <person name="Martin R."/>
            <person name="McLaughlin D.J."/>
            <person name="Morgenstern I."/>
            <person name="Morin E."/>
            <person name="Murat C."/>
            <person name="Nagy L.G."/>
            <person name="Nolan M."/>
            <person name="Ohm R.A."/>
            <person name="Patyshakuliyeva A."/>
            <person name="Rokas A."/>
            <person name="Ruiz-Duenas F.J."/>
            <person name="Sabat G."/>
            <person name="Salamov A."/>
            <person name="Samejima M."/>
            <person name="Schmutz J."/>
            <person name="Slot J.C."/>
            <person name="St John F."/>
            <person name="Stenlid J."/>
            <person name="Sun H."/>
            <person name="Sun S."/>
            <person name="Syed K."/>
            <person name="Tsang A."/>
            <person name="Wiebenga A."/>
            <person name="Young D."/>
            <person name="Pisabarro A."/>
            <person name="Eastwood D.C."/>
            <person name="Martin F."/>
            <person name="Cullen D."/>
            <person name="Grigoriev I.V."/>
            <person name="Hibbett D.S."/>
        </authorList>
    </citation>
    <scope>NUCLEOTIDE SEQUENCE</scope>
    <source>
        <strain evidence="8">FP-58527</strain>
    </source>
</reference>
<keyword evidence="2 4" id="KW-0863">Zinc-finger</keyword>
<gene>
    <name evidence="7" type="ORF">FOMPIDRAFT_1050641</name>
</gene>
<keyword evidence="3" id="KW-0862">Zinc</keyword>
<evidence type="ECO:0000256" key="5">
    <source>
        <dbReference type="SAM" id="MobiDB-lite"/>
    </source>
</evidence>
<evidence type="ECO:0000256" key="4">
    <source>
        <dbReference type="PROSITE-ProRule" id="PRU00175"/>
    </source>
</evidence>
<dbReference type="InterPro" id="IPR017907">
    <property type="entry name" value="Znf_RING_CS"/>
</dbReference>
<dbReference type="PROSITE" id="PS50089">
    <property type="entry name" value="ZF_RING_2"/>
    <property type="match status" value="1"/>
</dbReference>
<evidence type="ECO:0000256" key="1">
    <source>
        <dbReference type="ARBA" id="ARBA00022723"/>
    </source>
</evidence>
<feature type="region of interest" description="Disordered" evidence="5">
    <location>
        <begin position="1"/>
        <end position="157"/>
    </location>
</feature>
<dbReference type="eggNOG" id="ENOG502SP5M">
    <property type="taxonomic scope" value="Eukaryota"/>
</dbReference>